<keyword evidence="3" id="KW-1185">Reference proteome</keyword>
<organism evidence="2 3">
    <name type="scientific">Chrysodeixis includens</name>
    <name type="common">Soybean looper</name>
    <name type="synonym">Pseudoplusia includens</name>
    <dbReference type="NCBI Taxonomy" id="689277"/>
    <lineage>
        <taxon>Eukaryota</taxon>
        <taxon>Metazoa</taxon>
        <taxon>Ecdysozoa</taxon>
        <taxon>Arthropoda</taxon>
        <taxon>Hexapoda</taxon>
        <taxon>Insecta</taxon>
        <taxon>Pterygota</taxon>
        <taxon>Neoptera</taxon>
        <taxon>Endopterygota</taxon>
        <taxon>Lepidoptera</taxon>
        <taxon>Glossata</taxon>
        <taxon>Ditrysia</taxon>
        <taxon>Noctuoidea</taxon>
        <taxon>Noctuidae</taxon>
        <taxon>Plusiinae</taxon>
        <taxon>Chrysodeixis</taxon>
    </lineage>
</organism>
<gene>
    <name evidence="2" type="ORF">CINC_LOCUS6701</name>
</gene>
<evidence type="ECO:0000313" key="2">
    <source>
        <dbReference type="EMBL" id="CAD0204392.1"/>
    </source>
</evidence>
<dbReference type="Proteomes" id="UP001154114">
    <property type="component" value="Chromosome 21"/>
</dbReference>
<accession>A0A9N8Q2G6</accession>
<evidence type="ECO:0000256" key="1">
    <source>
        <dbReference type="SAM" id="SignalP"/>
    </source>
</evidence>
<feature type="signal peptide" evidence="1">
    <location>
        <begin position="1"/>
        <end position="25"/>
    </location>
</feature>
<reference evidence="2" key="1">
    <citation type="submission" date="2021-12" db="EMBL/GenBank/DDBJ databases">
        <authorList>
            <person name="King R."/>
        </authorList>
    </citation>
    <scope>NUCLEOTIDE SEQUENCE</scope>
</reference>
<keyword evidence="1" id="KW-0732">Signal</keyword>
<evidence type="ECO:0008006" key="4">
    <source>
        <dbReference type="Google" id="ProtNLM"/>
    </source>
</evidence>
<name>A0A9N8Q2G6_CHRIL</name>
<feature type="chain" id="PRO_5040108524" description="Secreted protein" evidence="1">
    <location>
        <begin position="26"/>
        <end position="99"/>
    </location>
</feature>
<sequence>MYWCLVCIALCRSALICVVLQGSFGKWMTFQENGHWWTYSLHESAQLSVKRDGFFLYVTSISSDFGHVPKDICSSVLFTHYCTDLQSVIIMAIPSKKAL</sequence>
<evidence type="ECO:0000313" key="3">
    <source>
        <dbReference type="Proteomes" id="UP001154114"/>
    </source>
</evidence>
<protein>
    <recommendedName>
        <fullName evidence="4">Secreted protein</fullName>
    </recommendedName>
</protein>
<dbReference type="AlphaFoldDB" id="A0A9N8Q2G6"/>
<proteinExistence type="predicted"/>
<dbReference type="EMBL" id="LR824024">
    <property type="protein sequence ID" value="CAD0204392.1"/>
    <property type="molecule type" value="Genomic_DNA"/>
</dbReference>